<dbReference type="Proteomes" id="UP000095286">
    <property type="component" value="Unplaced"/>
</dbReference>
<accession>A0AC35TZB6</accession>
<organism evidence="1 2">
    <name type="scientific">Rhabditophanes sp. KR3021</name>
    <dbReference type="NCBI Taxonomy" id="114890"/>
    <lineage>
        <taxon>Eukaryota</taxon>
        <taxon>Metazoa</taxon>
        <taxon>Ecdysozoa</taxon>
        <taxon>Nematoda</taxon>
        <taxon>Chromadorea</taxon>
        <taxon>Rhabditida</taxon>
        <taxon>Tylenchina</taxon>
        <taxon>Panagrolaimomorpha</taxon>
        <taxon>Strongyloidoidea</taxon>
        <taxon>Alloionematidae</taxon>
        <taxon>Rhabditophanes</taxon>
    </lineage>
</organism>
<proteinExistence type="predicted"/>
<evidence type="ECO:0000313" key="1">
    <source>
        <dbReference type="Proteomes" id="UP000095286"/>
    </source>
</evidence>
<evidence type="ECO:0000313" key="2">
    <source>
        <dbReference type="WBParaSite" id="RSKR_0000551200.1"/>
    </source>
</evidence>
<protein>
    <submittedName>
        <fullName evidence="2">Carboxylic ester hydrolase</fullName>
    </submittedName>
</protein>
<name>A0AC35TZB6_9BILA</name>
<sequence length="633" mass="71933">MVKFVVFLLCSTVLGSGIDEENVDNLVVKKLEGGFVEGRKSIVSHYKRQGIVFLGIPFAQGISDIDRFNLPKLVKPWEGILKSTDFKQGCLHNSAFSKPGDSIHTVEDCLNLNVYTSKTCIVNKNCSVLFFIHGGRNLAYSANSFDEETIIDNFANEDTNIIVVTVDYRLGVFGYLNLNPRLDLSINQNLALFDVVFALKWVQREIDHFGGDPKKVTLSGYSSGADMAHYIYLSSKSKGLFSQFLQLSGSRLVSTTNNKDEETSRFISIEAGCATTLTNWNLIEEVEKVILCLKGLPPRFLADSQRAVEDRLYVIAGVNQDYGINSFFEKDVDLLAAELPPIPFMGGTTEHELSLSKAVVKTYQNGTKYTDMKALAFYCEFSLLEMMFENQTLAIELCIADHKNDLYRAKLIIDEMKYFIPALRDVKNAVSTGAPAFFYNFEYPVMGDSFITTEGSDILPEDRPAHVMDCIYFLGNHKGIFVERDYQIRRLYIAPFVNFIKTGNPTTDLYKFDQFDPKLNNYFPINFDENLKMPGMKNYYKNDTVNYFFNKLLVQAGTYQPNHDQQIITNFYKTYKTIFSPDPIKTTTIEEATIDSGLFYLIIGVFAGFVVIPNAILYYLCFWRKRSKYNTLD</sequence>
<dbReference type="WBParaSite" id="RSKR_0000551200.1">
    <property type="protein sequence ID" value="RSKR_0000551200.1"/>
    <property type="gene ID" value="RSKR_0000551200"/>
</dbReference>
<reference evidence="2" key="1">
    <citation type="submission" date="2016-11" db="UniProtKB">
        <authorList>
            <consortium name="WormBaseParasite"/>
        </authorList>
    </citation>
    <scope>IDENTIFICATION</scope>
    <source>
        <strain evidence="2">KR3021</strain>
    </source>
</reference>